<evidence type="ECO:0000313" key="2">
    <source>
        <dbReference type="Proteomes" id="UP000237105"/>
    </source>
</evidence>
<accession>A0A2P5DSI7</accession>
<gene>
    <name evidence="1" type="ORF">PanWU01x14_036720</name>
</gene>
<reference evidence="2" key="1">
    <citation type="submission" date="2016-06" db="EMBL/GenBank/DDBJ databases">
        <title>Parallel loss of symbiosis genes in relatives of nitrogen-fixing non-legume Parasponia.</title>
        <authorList>
            <person name="Van Velzen R."/>
            <person name="Holmer R."/>
            <person name="Bu F."/>
            <person name="Rutten L."/>
            <person name="Van Zeijl A."/>
            <person name="Liu W."/>
            <person name="Santuari L."/>
            <person name="Cao Q."/>
            <person name="Sharma T."/>
            <person name="Shen D."/>
            <person name="Roswanjaya Y."/>
            <person name="Wardhani T."/>
            <person name="Kalhor M.S."/>
            <person name="Jansen J."/>
            <person name="Van den Hoogen J."/>
            <person name="Gungor B."/>
            <person name="Hartog M."/>
            <person name="Hontelez J."/>
            <person name="Verver J."/>
            <person name="Yang W.-C."/>
            <person name="Schijlen E."/>
            <person name="Repin R."/>
            <person name="Schilthuizen M."/>
            <person name="Schranz E."/>
            <person name="Heidstra R."/>
            <person name="Miyata K."/>
            <person name="Fedorova E."/>
            <person name="Kohlen W."/>
            <person name="Bisseling T."/>
            <person name="Smit S."/>
            <person name="Geurts R."/>
        </authorList>
    </citation>
    <scope>NUCLEOTIDE SEQUENCE [LARGE SCALE GENOMIC DNA]</scope>
    <source>
        <strain evidence="2">cv. WU1-14</strain>
    </source>
</reference>
<organism evidence="1 2">
    <name type="scientific">Parasponia andersonii</name>
    <name type="common">Sponia andersonii</name>
    <dbReference type="NCBI Taxonomy" id="3476"/>
    <lineage>
        <taxon>Eukaryota</taxon>
        <taxon>Viridiplantae</taxon>
        <taxon>Streptophyta</taxon>
        <taxon>Embryophyta</taxon>
        <taxon>Tracheophyta</taxon>
        <taxon>Spermatophyta</taxon>
        <taxon>Magnoliopsida</taxon>
        <taxon>eudicotyledons</taxon>
        <taxon>Gunneridae</taxon>
        <taxon>Pentapetalae</taxon>
        <taxon>rosids</taxon>
        <taxon>fabids</taxon>
        <taxon>Rosales</taxon>
        <taxon>Cannabaceae</taxon>
        <taxon>Parasponia</taxon>
    </lineage>
</organism>
<sequence>MDRKEEGLFLCYEIIDSLVLLILNLLLHNSTTSDLPFSYELFSPYFDSSLNLDISINGAKLFSLLNKHNVLVAYVAEVPVEMLTLEIVQNSGGAFVVLFICNVLEPIFLQLLQNVLARLYQSFRVGRNLRLKFFALTVQLILKAFHLAYEL</sequence>
<dbReference type="EMBL" id="JXTB01000019">
    <property type="protein sequence ID" value="PON76254.1"/>
    <property type="molecule type" value="Genomic_DNA"/>
</dbReference>
<proteinExistence type="predicted"/>
<name>A0A2P5DSI7_PARAD</name>
<evidence type="ECO:0000313" key="1">
    <source>
        <dbReference type="EMBL" id="PON76254.1"/>
    </source>
</evidence>
<dbReference type="Proteomes" id="UP000237105">
    <property type="component" value="Unassembled WGS sequence"/>
</dbReference>
<dbReference type="AlphaFoldDB" id="A0A2P5DSI7"/>
<comment type="caution">
    <text evidence="1">The sequence shown here is derived from an EMBL/GenBank/DDBJ whole genome shotgun (WGS) entry which is preliminary data.</text>
</comment>
<protein>
    <submittedName>
        <fullName evidence="1">Uncharacterized protein</fullName>
    </submittedName>
</protein>
<keyword evidence="2" id="KW-1185">Reference proteome</keyword>